<dbReference type="EMBL" id="GBRH01258536">
    <property type="protein sequence ID" value="JAD39359.1"/>
    <property type="molecule type" value="Transcribed_RNA"/>
</dbReference>
<evidence type="ECO:0000313" key="1">
    <source>
        <dbReference type="EMBL" id="JAD39359.1"/>
    </source>
</evidence>
<name>A0A0A8ZIX0_ARUDO</name>
<organism evidence="1">
    <name type="scientific">Arundo donax</name>
    <name type="common">Giant reed</name>
    <name type="synonym">Donax arundinaceus</name>
    <dbReference type="NCBI Taxonomy" id="35708"/>
    <lineage>
        <taxon>Eukaryota</taxon>
        <taxon>Viridiplantae</taxon>
        <taxon>Streptophyta</taxon>
        <taxon>Embryophyta</taxon>
        <taxon>Tracheophyta</taxon>
        <taxon>Spermatophyta</taxon>
        <taxon>Magnoliopsida</taxon>
        <taxon>Liliopsida</taxon>
        <taxon>Poales</taxon>
        <taxon>Poaceae</taxon>
        <taxon>PACMAD clade</taxon>
        <taxon>Arundinoideae</taxon>
        <taxon>Arundineae</taxon>
        <taxon>Arundo</taxon>
    </lineage>
</organism>
<protein>
    <submittedName>
        <fullName evidence="1">Uncharacterized protein</fullName>
    </submittedName>
</protein>
<reference evidence="1" key="2">
    <citation type="journal article" date="2015" name="Data Brief">
        <title>Shoot transcriptome of the giant reed, Arundo donax.</title>
        <authorList>
            <person name="Barrero R.A."/>
            <person name="Guerrero F.D."/>
            <person name="Moolhuijzen P."/>
            <person name="Goolsby J.A."/>
            <person name="Tidwell J."/>
            <person name="Bellgard S.E."/>
            <person name="Bellgard M.I."/>
        </authorList>
    </citation>
    <scope>NUCLEOTIDE SEQUENCE</scope>
    <source>
        <tissue evidence="1">Shoot tissue taken approximately 20 cm above the soil surface</tissue>
    </source>
</reference>
<accession>A0A0A8ZIX0</accession>
<proteinExistence type="predicted"/>
<sequence length="10" mass="968">MTALFGKGGS</sequence>
<reference evidence="1" key="1">
    <citation type="submission" date="2014-09" db="EMBL/GenBank/DDBJ databases">
        <authorList>
            <person name="Magalhaes I.L.F."/>
            <person name="Oliveira U."/>
            <person name="Santos F.R."/>
            <person name="Vidigal T.H.D.A."/>
            <person name="Brescovit A.D."/>
            <person name="Santos A.J."/>
        </authorList>
    </citation>
    <scope>NUCLEOTIDE SEQUENCE</scope>
    <source>
        <tissue evidence="1">Shoot tissue taken approximately 20 cm above the soil surface</tissue>
    </source>
</reference>